<dbReference type="GO" id="GO:0032040">
    <property type="term" value="C:small-subunit processome"/>
    <property type="evidence" value="ECO:0007669"/>
    <property type="project" value="InterPro"/>
</dbReference>
<evidence type="ECO:0000259" key="5">
    <source>
        <dbReference type="PROSITE" id="PS51358"/>
    </source>
</evidence>
<comment type="similarity">
    <text evidence="2">Belongs to the NOP5/NOP56 family.</text>
</comment>
<comment type="caution">
    <text evidence="6">The sequence shown here is derived from an EMBL/GenBank/DDBJ whole genome shotgun (WGS) entry which is preliminary data.</text>
</comment>
<dbReference type="AlphaFoldDB" id="A0A8X6JVS9"/>
<dbReference type="InterPro" id="IPR012976">
    <property type="entry name" value="NOSIC"/>
</dbReference>
<protein>
    <submittedName>
        <fullName evidence="6">Nucleolar protein 58</fullName>
    </submittedName>
</protein>
<dbReference type="Pfam" id="PF01798">
    <property type="entry name" value="Nop"/>
    <property type="match status" value="1"/>
</dbReference>
<dbReference type="PANTHER" id="PTHR10894">
    <property type="entry name" value="NUCLEOLAR PROTEIN 5 NUCLEOLAR PROTEIN NOP5 NOP58"/>
    <property type="match status" value="1"/>
</dbReference>
<evidence type="ECO:0000256" key="2">
    <source>
        <dbReference type="ARBA" id="ARBA00009211"/>
    </source>
</evidence>
<gene>
    <name evidence="6" type="primary">nop58</name>
    <name evidence="6" type="ORF">TNCT_17931</name>
</gene>
<dbReference type="Gene3D" id="1.10.287.4070">
    <property type="match status" value="1"/>
</dbReference>
<dbReference type="InterPro" id="IPR036070">
    <property type="entry name" value="Nop_dom_sf"/>
</dbReference>
<dbReference type="InterPro" id="IPR045056">
    <property type="entry name" value="Nop56/Nop58"/>
</dbReference>
<keyword evidence="3" id="KW-0690">Ribosome biogenesis</keyword>
<evidence type="ECO:0000256" key="4">
    <source>
        <dbReference type="ARBA" id="ARBA00023242"/>
    </source>
</evidence>
<dbReference type="PROSITE" id="PS51358">
    <property type="entry name" value="NOP"/>
    <property type="match status" value="1"/>
</dbReference>
<dbReference type="GO" id="GO:0042254">
    <property type="term" value="P:ribosome biogenesis"/>
    <property type="evidence" value="ECO:0007669"/>
    <property type="project" value="UniProtKB-KW"/>
</dbReference>
<proteinExistence type="inferred from homology"/>
<accession>A0A8X6JVS9</accession>
<dbReference type="PANTHER" id="PTHR10894:SF0">
    <property type="entry name" value="NUCLEOLAR PROTEIN 56"/>
    <property type="match status" value="1"/>
</dbReference>
<dbReference type="EMBL" id="BMAO01027851">
    <property type="protein sequence ID" value="GFR20061.1"/>
    <property type="molecule type" value="Genomic_DNA"/>
</dbReference>
<dbReference type="GO" id="GO:0030515">
    <property type="term" value="F:snoRNA binding"/>
    <property type="evidence" value="ECO:0007669"/>
    <property type="project" value="InterPro"/>
</dbReference>
<evidence type="ECO:0000313" key="6">
    <source>
        <dbReference type="EMBL" id="GFR20061.1"/>
    </source>
</evidence>
<dbReference type="FunFam" id="1.10.246.90:FF:000005">
    <property type="entry name" value="Nucleolar protein 5, putative"/>
    <property type="match status" value="1"/>
</dbReference>
<dbReference type="GO" id="GO:0031428">
    <property type="term" value="C:box C/D methylation guide snoRNP complex"/>
    <property type="evidence" value="ECO:0007669"/>
    <property type="project" value="InterPro"/>
</dbReference>
<dbReference type="Gene3D" id="1.10.246.90">
    <property type="entry name" value="Nop domain"/>
    <property type="match status" value="1"/>
</dbReference>
<evidence type="ECO:0000313" key="7">
    <source>
        <dbReference type="Proteomes" id="UP000887116"/>
    </source>
</evidence>
<organism evidence="6 7">
    <name type="scientific">Trichonephila clavata</name>
    <name type="common">Joro spider</name>
    <name type="synonym">Nephila clavata</name>
    <dbReference type="NCBI Taxonomy" id="2740835"/>
    <lineage>
        <taxon>Eukaryota</taxon>
        <taxon>Metazoa</taxon>
        <taxon>Ecdysozoa</taxon>
        <taxon>Arthropoda</taxon>
        <taxon>Chelicerata</taxon>
        <taxon>Arachnida</taxon>
        <taxon>Araneae</taxon>
        <taxon>Araneomorphae</taxon>
        <taxon>Entelegynae</taxon>
        <taxon>Araneoidea</taxon>
        <taxon>Nephilidae</taxon>
        <taxon>Trichonephila</taxon>
    </lineage>
</organism>
<reference evidence="6" key="1">
    <citation type="submission" date="2020-07" db="EMBL/GenBank/DDBJ databases">
        <title>Multicomponent nature underlies the extraordinary mechanical properties of spider dragline silk.</title>
        <authorList>
            <person name="Kono N."/>
            <person name="Nakamura H."/>
            <person name="Mori M."/>
            <person name="Yoshida Y."/>
            <person name="Ohtoshi R."/>
            <person name="Malay A.D."/>
            <person name="Moran D.A.P."/>
            <person name="Tomita M."/>
            <person name="Numata K."/>
            <person name="Arakawa K."/>
        </authorList>
    </citation>
    <scope>NUCLEOTIDE SEQUENCE</scope>
</reference>
<evidence type="ECO:0000256" key="3">
    <source>
        <dbReference type="ARBA" id="ARBA00022517"/>
    </source>
</evidence>
<dbReference type="OrthoDB" id="6780543at2759"/>
<feature type="domain" description="Nop" evidence="5">
    <location>
        <begin position="255"/>
        <end position="373"/>
    </location>
</feature>
<dbReference type="InterPro" id="IPR042239">
    <property type="entry name" value="Nop_C"/>
</dbReference>
<evidence type="ECO:0000256" key="1">
    <source>
        <dbReference type="ARBA" id="ARBA00004604"/>
    </source>
</evidence>
<keyword evidence="7" id="KW-1185">Reference proteome</keyword>
<keyword evidence="4" id="KW-0539">Nucleus</keyword>
<dbReference type="Proteomes" id="UP000887116">
    <property type="component" value="Unassembled WGS sequence"/>
</dbReference>
<dbReference type="SUPFAM" id="SSF89124">
    <property type="entry name" value="Nop domain"/>
    <property type="match status" value="1"/>
</dbReference>
<dbReference type="InterPro" id="IPR002687">
    <property type="entry name" value="Nop_dom"/>
</dbReference>
<name>A0A8X6JVS9_TRICU</name>
<sequence length="407" mass="46473">MIYLYENSCGYALFNKIDDKVELLKTYNFKSSEESVDSYKELLNNELPNNLKDFLILTLKNKNDVLCVRDDKLSSKITSECDIKSNFVIDDTFKEIRNGIEKYFTSDFLYRTLYLSHKLSMEKININSDKIDTMVIQSINLLLDLDKDINLHCMRIREWYGIHFPELSLLIDDNLLYLQLVLVIKRKNSFTKSDLLEIVDEDLACKIHNLSENSMGADITDLDIENIVLDSKSVIKSFEYRTQLSTYIKEKMAIIAPNLTNLMGDLIGARLIAKAGSLDTLAKFPSSTVQLLGAEKSLFQSLRNKTNTPKYGIIFDSSIVGYASTKNKGKVARSLASKISLCARIDSLGKDTSGKFGVIFKEQIYRRVKNLENRNVSKKKIEVKGKFIINADKKYDGSDDTKRIKKN</sequence>
<dbReference type="SMART" id="SM00931">
    <property type="entry name" value="NOSIC"/>
    <property type="match status" value="1"/>
</dbReference>
<comment type="subcellular location">
    <subcellularLocation>
        <location evidence="1">Nucleus</location>
        <location evidence="1">Nucleolus</location>
    </subcellularLocation>
</comment>